<reference evidence="1" key="1">
    <citation type="submission" date="2008-07" db="EMBL/GenBank/DDBJ databases">
        <title>Characterization of the lipid accumulation in a new microalgal species, Pseudochoricystis ellipsoidea (Trebouxiophyceae).</title>
        <authorList>
            <person name="Satoh A."/>
            <person name="Kato M."/>
            <person name="Yamato K.T."/>
            <person name="Ikegami Y."/>
            <person name="Sekiguchi H."/>
            <person name="Kurano N."/>
            <person name="Miyachi S."/>
        </authorList>
    </citation>
    <scope>NUCLEOTIDE SEQUENCE</scope>
    <source>
        <strain evidence="1">MBIC11204</strain>
    </source>
</reference>
<protein>
    <submittedName>
        <fullName evidence="1">Uncharacterized protein</fullName>
    </submittedName>
</protein>
<feature type="non-terminal residue" evidence="1">
    <location>
        <position position="1"/>
    </location>
</feature>
<reference evidence="1" key="2">
    <citation type="submission" date="2008-07" db="EMBL/GenBank/DDBJ databases">
        <title>Nitrogen-starvation-inducible cDNA clones isolated by using cDNA subtraction in a novel microalga accumulating lipids and hydrocarbons.</title>
        <authorList>
            <person name="Satoh A."/>
        </authorList>
    </citation>
    <scope>NUCLEOTIDE SEQUENCE</scope>
    <source>
        <strain evidence="1">MBIC11204</strain>
    </source>
</reference>
<dbReference type="EMBL" id="AB444385">
    <property type="protein sequence ID" value="BAG55434.1"/>
    <property type="molecule type" value="mRNA"/>
</dbReference>
<evidence type="ECO:0000313" key="1">
    <source>
        <dbReference type="EMBL" id="BAG55434.1"/>
    </source>
</evidence>
<dbReference type="Gene3D" id="3.40.50.2000">
    <property type="entry name" value="Glycogen Phosphorylase B"/>
    <property type="match status" value="1"/>
</dbReference>
<accession>B3Y5S7</accession>
<dbReference type="AlphaFoldDB" id="B3Y5S7"/>
<feature type="non-terminal residue" evidence="1">
    <location>
        <position position="102"/>
    </location>
</feature>
<sequence>PRYRNLQALLNDDSGGGADLTGGGPLSFSAAYGRTSRASLDSSELKKQTKCILVSNHLPIRAKKDEDTGSWEFEWDEDALIYQAQDGLEDVDIMYVGCLPVE</sequence>
<organism evidence="1">
    <name type="scientific">Pseudochoricystis ellipsoidea</name>
    <name type="common">nom. nud.</name>
    <dbReference type="NCBI Taxonomy" id="546385"/>
    <lineage>
        <taxon>Eukaryota</taxon>
        <taxon>Viridiplantae</taxon>
        <taxon>Chlorophyta</taxon>
        <taxon>core chlorophytes</taxon>
        <taxon>Trebouxiophyceae</taxon>
    </lineage>
</organism>
<proteinExistence type="evidence at transcript level"/>
<name>B3Y5S7_9CHLO</name>